<dbReference type="PANTHER" id="PTHR33332">
    <property type="entry name" value="REVERSE TRANSCRIPTASE DOMAIN-CONTAINING PROTEIN"/>
    <property type="match status" value="1"/>
</dbReference>
<proteinExistence type="predicted"/>
<dbReference type="EMBL" id="BAAFJT010000023">
    <property type="protein sequence ID" value="GAB0199650.1"/>
    <property type="molecule type" value="Genomic_DNA"/>
</dbReference>
<organism evidence="1 2">
    <name type="scientific">Grus japonensis</name>
    <name type="common">Japanese crane</name>
    <name type="synonym">Red-crowned crane</name>
    <dbReference type="NCBI Taxonomy" id="30415"/>
    <lineage>
        <taxon>Eukaryota</taxon>
        <taxon>Metazoa</taxon>
        <taxon>Chordata</taxon>
        <taxon>Craniata</taxon>
        <taxon>Vertebrata</taxon>
        <taxon>Euteleostomi</taxon>
        <taxon>Archelosauria</taxon>
        <taxon>Archosauria</taxon>
        <taxon>Dinosauria</taxon>
        <taxon>Saurischia</taxon>
        <taxon>Theropoda</taxon>
        <taxon>Coelurosauria</taxon>
        <taxon>Aves</taxon>
        <taxon>Neognathae</taxon>
        <taxon>Neoaves</taxon>
        <taxon>Gruiformes</taxon>
        <taxon>Gruidae</taxon>
        <taxon>Grus</taxon>
    </lineage>
</organism>
<protein>
    <submittedName>
        <fullName evidence="1">Mitochondrial enolase superfamily member 1</fullName>
    </submittedName>
</protein>
<keyword evidence="2" id="KW-1185">Reference proteome</keyword>
<comment type="caution">
    <text evidence="1">The sequence shown here is derived from an EMBL/GenBank/DDBJ whole genome shotgun (WGS) entry which is preliminary data.</text>
</comment>
<sequence length="132" mass="14749">MKDQRDTTVTPLGACSHIKNGKKEDLGNYELVSLNSVPGKTGQHILLAAMSKHMKDKKITRSSQQGFSKGHLHLTNLITFYNETTACVDNRRALDVVLIDCSIDFIKAFDMVSHSLLVGKLVRFGLDKWSMK</sequence>
<reference evidence="1 2" key="1">
    <citation type="submission" date="2024-06" db="EMBL/GenBank/DDBJ databases">
        <title>The draft genome of Grus japonensis, version 3.</title>
        <authorList>
            <person name="Nabeshima K."/>
            <person name="Suzuki S."/>
            <person name="Onuma M."/>
        </authorList>
    </citation>
    <scope>NUCLEOTIDE SEQUENCE [LARGE SCALE GENOMIC DNA]</scope>
    <source>
        <strain evidence="1 2">451A</strain>
    </source>
</reference>
<evidence type="ECO:0000313" key="1">
    <source>
        <dbReference type="EMBL" id="GAB0199650.1"/>
    </source>
</evidence>
<evidence type="ECO:0000313" key="2">
    <source>
        <dbReference type="Proteomes" id="UP001623348"/>
    </source>
</evidence>
<dbReference type="Proteomes" id="UP001623348">
    <property type="component" value="Unassembled WGS sequence"/>
</dbReference>
<name>A0ABC9XRL7_GRUJA</name>
<accession>A0ABC9XRL7</accession>
<gene>
    <name evidence="1" type="ORF">GRJ2_002430400</name>
</gene>
<dbReference type="AlphaFoldDB" id="A0ABC9XRL7"/>